<dbReference type="InterPro" id="IPR016032">
    <property type="entry name" value="Sig_transdc_resp-reg_C-effctor"/>
</dbReference>
<evidence type="ECO:0000259" key="4">
    <source>
        <dbReference type="PROSITE" id="PS50110"/>
    </source>
</evidence>
<dbReference type="PROSITE" id="PS50110">
    <property type="entry name" value="RESPONSE_REGULATORY"/>
    <property type="match status" value="1"/>
</dbReference>
<dbReference type="Proteomes" id="UP000829194">
    <property type="component" value="Chromosome"/>
</dbReference>
<dbReference type="PANTHER" id="PTHR43214:SF17">
    <property type="entry name" value="TRANSCRIPTIONAL REGULATORY PROTEIN RCSB"/>
    <property type="match status" value="1"/>
</dbReference>
<dbReference type="Gene3D" id="3.40.50.2300">
    <property type="match status" value="1"/>
</dbReference>
<gene>
    <name evidence="5" type="ORF">MOV92_00715</name>
</gene>
<dbReference type="Pfam" id="PF00072">
    <property type="entry name" value="Response_reg"/>
    <property type="match status" value="1"/>
</dbReference>
<keyword evidence="1 3" id="KW-0597">Phosphoprotein</keyword>
<proteinExistence type="predicted"/>
<dbReference type="SMART" id="SM00421">
    <property type="entry name" value="HTH_LUXR"/>
    <property type="match status" value="1"/>
</dbReference>
<evidence type="ECO:0000256" key="1">
    <source>
        <dbReference type="ARBA" id="ARBA00022553"/>
    </source>
</evidence>
<dbReference type="InterPro" id="IPR001789">
    <property type="entry name" value="Sig_transdc_resp-reg_receiver"/>
</dbReference>
<protein>
    <submittedName>
        <fullName evidence="5">Response regulator transcription factor</fullName>
    </submittedName>
</protein>
<feature type="modified residue" description="4-aspartylphosphate" evidence="3">
    <location>
        <position position="57"/>
    </location>
</feature>
<keyword evidence="6" id="KW-1185">Reference proteome</keyword>
<dbReference type="RefSeq" id="WP_057941158.1">
    <property type="nucleotide sequence ID" value="NZ_CP011131.1"/>
</dbReference>
<evidence type="ECO:0000313" key="5">
    <source>
        <dbReference type="EMBL" id="UNP29843.1"/>
    </source>
</evidence>
<dbReference type="SUPFAM" id="SSF52172">
    <property type="entry name" value="CheY-like"/>
    <property type="match status" value="1"/>
</dbReference>
<dbReference type="SMART" id="SM00448">
    <property type="entry name" value="REC"/>
    <property type="match status" value="1"/>
</dbReference>
<accession>A0ABY3XEV9</accession>
<keyword evidence="2" id="KW-0238">DNA-binding</keyword>
<dbReference type="EMBL" id="CP093547">
    <property type="protein sequence ID" value="UNP29843.1"/>
    <property type="molecule type" value="Genomic_DNA"/>
</dbReference>
<dbReference type="InterPro" id="IPR011006">
    <property type="entry name" value="CheY-like_superfamily"/>
</dbReference>
<dbReference type="InterPro" id="IPR058245">
    <property type="entry name" value="NreC/VraR/RcsB-like_REC"/>
</dbReference>
<evidence type="ECO:0000256" key="2">
    <source>
        <dbReference type="ARBA" id="ARBA00023125"/>
    </source>
</evidence>
<organism evidence="5 6">
    <name type="scientific">Lysobacter gummosus</name>
    <dbReference type="NCBI Taxonomy" id="262324"/>
    <lineage>
        <taxon>Bacteria</taxon>
        <taxon>Pseudomonadati</taxon>
        <taxon>Pseudomonadota</taxon>
        <taxon>Gammaproteobacteria</taxon>
        <taxon>Lysobacterales</taxon>
        <taxon>Lysobacteraceae</taxon>
        <taxon>Lysobacter</taxon>
    </lineage>
</organism>
<evidence type="ECO:0000313" key="6">
    <source>
        <dbReference type="Proteomes" id="UP000829194"/>
    </source>
</evidence>
<dbReference type="PANTHER" id="PTHR43214">
    <property type="entry name" value="TWO-COMPONENT RESPONSE REGULATOR"/>
    <property type="match status" value="1"/>
</dbReference>
<dbReference type="SUPFAM" id="SSF46894">
    <property type="entry name" value="C-terminal effector domain of the bipartite response regulators"/>
    <property type="match status" value="1"/>
</dbReference>
<dbReference type="InterPro" id="IPR000792">
    <property type="entry name" value="Tscrpt_reg_LuxR_C"/>
</dbReference>
<evidence type="ECO:0000256" key="3">
    <source>
        <dbReference type="PROSITE-ProRule" id="PRU00169"/>
    </source>
</evidence>
<name>A0ABY3XEV9_9GAMM</name>
<sequence length="210" mass="23352">MKYVVADDQPAMAMLVERLLKSARGPIADEIHAVRSSERLFDVLIATEASADIVILDPAIAGLKRIALVRALRQRCPPARLIVYASDDSPFLAARIIAEGVSGYVLKTSPTRLLLQAIQHVRAGDTFCDPRIDFGRANADPWSSLTPKQQRVCVSILHHGSIGRIAEREGKAYDTIWTHWTKAKKALGIRHEAELAKYFYEKGLMHLLDD</sequence>
<reference evidence="5 6" key="1">
    <citation type="submission" date="2022-03" db="EMBL/GenBank/DDBJ databases">
        <title>Complete genome sequence of Lysobacter capsici VKM B-2533 and Lysobacter gummosus 10.1.1, promising sources of lytic agents.</title>
        <authorList>
            <person name="Tarlachkov S.V."/>
            <person name="Kudryakova I.V."/>
            <person name="Afoshin A.S."/>
            <person name="Leontyevskaya E.A."/>
            <person name="Leontyevskaya N.V."/>
        </authorList>
    </citation>
    <scope>NUCLEOTIDE SEQUENCE [LARGE SCALE GENOMIC DNA]</scope>
    <source>
        <strain evidence="5 6">10.1.1</strain>
    </source>
</reference>
<feature type="domain" description="Response regulatory" evidence="4">
    <location>
        <begin position="2"/>
        <end position="122"/>
    </location>
</feature>
<dbReference type="CDD" id="cd17535">
    <property type="entry name" value="REC_NarL-like"/>
    <property type="match status" value="1"/>
</dbReference>
<dbReference type="InterPro" id="IPR039420">
    <property type="entry name" value="WalR-like"/>
</dbReference>